<accession>A0A926QJY3</accession>
<feature type="transmembrane region" description="Helical" evidence="7">
    <location>
        <begin position="75"/>
        <end position="96"/>
    </location>
</feature>
<dbReference type="Proteomes" id="UP000650466">
    <property type="component" value="Unassembled WGS sequence"/>
</dbReference>
<evidence type="ECO:0000313" key="9">
    <source>
        <dbReference type="EMBL" id="MBD0380907.1"/>
    </source>
</evidence>
<name>A0A926QJY3_9BACL</name>
<dbReference type="GO" id="GO:0055085">
    <property type="term" value="P:transmembrane transport"/>
    <property type="evidence" value="ECO:0007669"/>
    <property type="project" value="InterPro"/>
</dbReference>
<dbReference type="GO" id="GO:0005886">
    <property type="term" value="C:plasma membrane"/>
    <property type="evidence" value="ECO:0007669"/>
    <property type="project" value="UniProtKB-SubCell"/>
</dbReference>
<comment type="caution">
    <text evidence="9">The sequence shown here is derived from an EMBL/GenBank/DDBJ whole genome shotgun (WGS) entry which is preliminary data.</text>
</comment>
<dbReference type="EMBL" id="JACVVD010000003">
    <property type="protein sequence ID" value="MBD0380907.1"/>
    <property type="molecule type" value="Genomic_DNA"/>
</dbReference>
<evidence type="ECO:0000313" key="10">
    <source>
        <dbReference type="Proteomes" id="UP000650466"/>
    </source>
</evidence>
<keyword evidence="2 7" id="KW-0813">Transport</keyword>
<feature type="transmembrane region" description="Helical" evidence="7">
    <location>
        <begin position="12"/>
        <end position="36"/>
    </location>
</feature>
<feature type="transmembrane region" description="Helical" evidence="7">
    <location>
        <begin position="139"/>
        <end position="162"/>
    </location>
</feature>
<feature type="transmembrane region" description="Helical" evidence="7">
    <location>
        <begin position="241"/>
        <end position="262"/>
    </location>
</feature>
<keyword evidence="5 7" id="KW-1133">Transmembrane helix</keyword>
<organism evidence="9 10">
    <name type="scientific">Paenibacillus sedimenti</name>
    <dbReference type="NCBI Taxonomy" id="2770274"/>
    <lineage>
        <taxon>Bacteria</taxon>
        <taxon>Bacillati</taxon>
        <taxon>Bacillota</taxon>
        <taxon>Bacilli</taxon>
        <taxon>Bacillales</taxon>
        <taxon>Paenibacillaceae</taxon>
        <taxon>Paenibacillus</taxon>
    </lineage>
</organism>
<dbReference type="PANTHER" id="PTHR43744:SF12">
    <property type="entry name" value="ABC TRANSPORTER PERMEASE PROTEIN MG189-RELATED"/>
    <property type="match status" value="1"/>
</dbReference>
<evidence type="ECO:0000256" key="2">
    <source>
        <dbReference type="ARBA" id="ARBA00022448"/>
    </source>
</evidence>
<reference evidence="9" key="1">
    <citation type="submission" date="2020-09" db="EMBL/GenBank/DDBJ databases">
        <title>Draft Genome Sequence of Paenibacillus sp. WST5.</title>
        <authorList>
            <person name="Bao Z."/>
        </authorList>
    </citation>
    <scope>NUCLEOTIDE SEQUENCE</scope>
    <source>
        <strain evidence="9">WST5</strain>
    </source>
</reference>
<dbReference type="SUPFAM" id="SSF161098">
    <property type="entry name" value="MetI-like"/>
    <property type="match status" value="1"/>
</dbReference>
<dbReference type="CDD" id="cd06261">
    <property type="entry name" value="TM_PBP2"/>
    <property type="match status" value="1"/>
</dbReference>
<proteinExistence type="inferred from homology"/>
<gene>
    <name evidence="9" type="ORF">ICC18_12320</name>
</gene>
<keyword evidence="4 7" id="KW-0812">Transmembrane</keyword>
<keyword evidence="10" id="KW-1185">Reference proteome</keyword>
<evidence type="ECO:0000256" key="7">
    <source>
        <dbReference type="RuleBase" id="RU363032"/>
    </source>
</evidence>
<dbReference type="RefSeq" id="WP_188174654.1">
    <property type="nucleotide sequence ID" value="NZ_JACVVD010000003.1"/>
</dbReference>
<feature type="domain" description="ABC transmembrane type-1" evidence="8">
    <location>
        <begin position="71"/>
        <end position="262"/>
    </location>
</feature>
<evidence type="ECO:0000256" key="1">
    <source>
        <dbReference type="ARBA" id="ARBA00004651"/>
    </source>
</evidence>
<sequence length="277" mass="31378">MNVVIGKLSSYLLKAVLWIISILYIYPILLVLISSIKTKRDLATNPFGLPKEFTLDYFQAAYQTMHYFRSILNTSFIGLVSVGISVIITSMAAYVIARRNNKFYNAMYLLFLAGMIIPFQMTMIPLYKVMLSLQLISTYQGVIFIYLASLAPFSVFLLSGFVKSVPRELEEAALIDGCGIYKTFFMIVFPLLKPAITTVSVLNLFHIWNDFLMPMLYIQDSKKITITVQLASFQGRYFNDWSLIFAGVCMIVFPMLIIYLLAQRFIIDGITAGAVKG</sequence>
<evidence type="ECO:0000256" key="6">
    <source>
        <dbReference type="ARBA" id="ARBA00023136"/>
    </source>
</evidence>
<evidence type="ECO:0000259" key="8">
    <source>
        <dbReference type="PROSITE" id="PS50928"/>
    </source>
</evidence>
<dbReference type="InterPro" id="IPR000515">
    <property type="entry name" value="MetI-like"/>
</dbReference>
<dbReference type="PROSITE" id="PS50928">
    <property type="entry name" value="ABC_TM1"/>
    <property type="match status" value="1"/>
</dbReference>
<comment type="subcellular location">
    <subcellularLocation>
        <location evidence="1 7">Cell membrane</location>
        <topology evidence="1 7">Multi-pass membrane protein</topology>
    </subcellularLocation>
</comment>
<dbReference type="Pfam" id="PF00528">
    <property type="entry name" value="BPD_transp_1"/>
    <property type="match status" value="1"/>
</dbReference>
<keyword evidence="3" id="KW-1003">Cell membrane</keyword>
<evidence type="ECO:0000256" key="4">
    <source>
        <dbReference type="ARBA" id="ARBA00022692"/>
    </source>
</evidence>
<dbReference type="AlphaFoldDB" id="A0A926QJY3"/>
<dbReference type="InterPro" id="IPR035906">
    <property type="entry name" value="MetI-like_sf"/>
</dbReference>
<dbReference type="PANTHER" id="PTHR43744">
    <property type="entry name" value="ABC TRANSPORTER PERMEASE PROTEIN MG189-RELATED-RELATED"/>
    <property type="match status" value="1"/>
</dbReference>
<evidence type="ECO:0000256" key="3">
    <source>
        <dbReference type="ARBA" id="ARBA00022475"/>
    </source>
</evidence>
<feature type="transmembrane region" description="Helical" evidence="7">
    <location>
        <begin position="108"/>
        <end position="127"/>
    </location>
</feature>
<keyword evidence="6 7" id="KW-0472">Membrane</keyword>
<comment type="similarity">
    <text evidence="7">Belongs to the binding-protein-dependent transport system permease family.</text>
</comment>
<feature type="transmembrane region" description="Helical" evidence="7">
    <location>
        <begin position="183"/>
        <end position="208"/>
    </location>
</feature>
<evidence type="ECO:0000256" key="5">
    <source>
        <dbReference type="ARBA" id="ARBA00022989"/>
    </source>
</evidence>
<dbReference type="Gene3D" id="1.10.3720.10">
    <property type="entry name" value="MetI-like"/>
    <property type="match status" value="1"/>
</dbReference>
<protein>
    <submittedName>
        <fullName evidence="9">Carbohydrate ABC transporter permease</fullName>
    </submittedName>
</protein>